<keyword evidence="1" id="KW-0862">Zinc</keyword>
<feature type="region of interest" description="Disordered" evidence="2">
    <location>
        <begin position="452"/>
        <end position="486"/>
    </location>
</feature>
<dbReference type="RefSeq" id="XP_007408176.1">
    <property type="nucleotide sequence ID" value="XM_007408114.1"/>
</dbReference>
<feature type="zinc finger region" description="C3H1-type" evidence="1">
    <location>
        <begin position="499"/>
        <end position="527"/>
    </location>
</feature>
<feature type="compositionally biased region" description="Basic and acidic residues" evidence="2">
    <location>
        <begin position="174"/>
        <end position="189"/>
    </location>
</feature>
<sequence length="543" mass="62556">MVGSNYVWPKSMKALFQSDPAVLMPACPFRRPAEGSFIFSVDDHLLADISKASSAARHAADPGPSSLHRKGTERSRSPRRQSRRGSPSRRRKSRSPTRRRFDSVPRHQPSRRSPERSRRRSRSPGRSRRRSKSPDRRRFSPTPPRRQRAEDQPRHSNYENVASPRQRDTSQGFDNRRTRFDNSPERPREPPLLNRIDSSIFNRINTDRMPIVDKGKRHRVSSSPEHGSTSNVEKVFKKFVASANKAPKKLAFQTVESSEHDQHTDPLVREIKRIKAEYKEDIKRAADLFEACSAKPNQWPSSQSRDLLEYKYVDLEKVYAELYGKPGAIKTIKINESKDLEFDEKIKGVPIQDKTHWLHLIDILDNAYCTAFAPALHKIKDYFKYIIEFVSDPSTGIHWKDVRDFDSALRLQFSRQTNIPFGDFSNPKLKYLESKILYGRFSRLGNGAEVIKDQPLHTKSSTSKTSTTSYQKPKPKPAPKKTKSRIDFPYEIKDSASWRLSDTPCNNWNTSMCKKSDDECSRRHNLCNKVGCDADHRGRIAHA</sequence>
<evidence type="ECO:0000256" key="2">
    <source>
        <dbReference type="SAM" id="MobiDB-lite"/>
    </source>
</evidence>
<feature type="compositionally biased region" description="Basic and acidic residues" evidence="2">
    <location>
        <begin position="147"/>
        <end position="157"/>
    </location>
</feature>
<evidence type="ECO:0000313" key="5">
    <source>
        <dbReference type="Proteomes" id="UP000001072"/>
    </source>
</evidence>
<dbReference type="InParanoid" id="F4RGP3"/>
<name>F4RGP3_MELLP</name>
<feature type="compositionally biased region" description="Basic residues" evidence="2">
    <location>
        <begin position="117"/>
        <end position="131"/>
    </location>
</feature>
<feature type="compositionally biased region" description="Low complexity" evidence="2">
    <location>
        <begin position="458"/>
        <end position="472"/>
    </location>
</feature>
<dbReference type="GeneID" id="18929805"/>
<protein>
    <recommendedName>
        <fullName evidence="3">C3H1-type domain-containing protein</fullName>
    </recommendedName>
</protein>
<organism evidence="5">
    <name type="scientific">Melampsora larici-populina (strain 98AG31 / pathotype 3-4-7)</name>
    <name type="common">Poplar leaf rust fungus</name>
    <dbReference type="NCBI Taxonomy" id="747676"/>
    <lineage>
        <taxon>Eukaryota</taxon>
        <taxon>Fungi</taxon>
        <taxon>Dikarya</taxon>
        <taxon>Basidiomycota</taxon>
        <taxon>Pucciniomycotina</taxon>
        <taxon>Pucciniomycetes</taxon>
        <taxon>Pucciniales</taxon>
        <taxon>Melampsoraceae</taxon>
        <taxon>Melampsora</taxon>
    </lineage>
</organism>
<evidence type="ECO:0000256" key="1">
    <source>
        <dbReference type="PROSITE-ProRule" id="PRU00723"/>
    </source>
</evidence>
<dbReference type="Proteomes" id="UP000001072">
    <property type="component" value="Unassembled WGS sequence"/>
</dbReference>
<keyword evidence="1" id="KW-0863">Zinc-finger</keyword>
<dbReference type="PROSITE" id="PS50103">
    <property type="entry name" value="ZF_C3H1"/>
    <property type="match status" value="1"/>
</dbReference>
<feature type="domain" description="C3H1-type" evidence="3">
    <location>
        <begin position="499"/>
        <end position="527"/>
    </location>
</feature>
<dbReference type="KEGG" id="mlr:MELLADRAFT_61885"/>
<dbReference type="GO" id="GO:0008270">
    <property type="term" value="F:zinc ion binding"/>
    <property type="evidence" value="ECO:0007669"/>
    <property type="project" value="UniProtKB-KW"/>
</dbReference>
<keyword evidence="5" id="KW-1185">Reference proteome</keyword>
<proteinExistence type="predicted"/>
<dbReference type="VEuPathDB" id="FungiDB:MELLADRAFT_61885"/>
<accession>F4RGP3</accession>
<dbReference type="HOGENOM" id="CLU_526832_0_0_1"/>
<dbReference type="EMBL" id="GL883100">
    <property type="protein sequence ID" value="EGG08590.1"/>
    <property type="molecule type" value="Genomic_DNA"/>
</dbReference>
<feature type="region of interest" description="Disordered" evidence="2">
    <location>
        <begin position="55"/>
        <end position="229"/>
    </location>
</feature>
<dbReference type="AlphaFoldDB" id="F4RGP3"/>
<evidence type="ECO:0000313" key="4">
    <source>
        <dbReference type="EMBL" id="EGG08590.1"/>
    </source>
</evidence>
<reference evidence="5" key="1">
    <citation type="journal article" date="2011" name="Proc. Natl. Acad. Sci. U.S.A.">
        <title>Obligate biotrophy features unraveled by the genomic analysis of rust fungi.</title>
        <authorList>
            <person name="Duplessis S."/>
            <person name="Cuomo C.A."/>
            <person name="Lin Y.-C."/>
            <person name="Aerts A."/>
            <person name="Tisserant E."/>
            <person name="Veneault-Fourrey C."/>
            <person name="Joly D.L."/>
            <person name="Hacquard S."/>
            <person name="Amselem J."/>
            <person name="Cantarel B.L."/>
            <person name="Chiu R."/>
            <person name="Coutinho P.M."/>
            <person name="Feau N."/>
            <person name="Field M."/>
            <person name="Frey P."/>
            <person name="Gelhaye E."/>
            <person name="Goldberg J."/>
            <person name="Grabherr M.G."/>
            <person name="Kodira C.D."/>
            <person name="Kohler A."/>
            <person name="Kuees U."/>
            <person name="Lindquist E.A."/>
            <person name="Lucas S.M."/>
            <person name="Mago R."/>
            <person name="Mauceli E."/>
            <person name="Morin E."/>
            <person name="Murat C."/>
            <person name="Pangilinan J.L."/>
            <person name="Park R."/>
            <person name="Pearson M."/>
            <person name="Quesneville H."/>
            <person name="Rouhier N."/>
            <person name="Sakthikumar S."/>
            <person name="Salamov A.A."/>
            <person name="Schmutz J."/>
            <person name="Selles B."/>
            <person name="Shapiro H."/>
            <person name="Tanguay P."/>
            <person name="Tuskan G.A."/>
            <person name="Henrissat B."/>
            <person name="Van de Peer Y."/>
            <person name="Rouze P."/>
            <person name="Ellis J.G."/>
            <person name="Dodds P.N."/>
            <person name="Schein J.E."/>
            <person name="Zhong S."/>
            <person name="Hamelin R.C."/>
            <person name="Grigoriev I.V."/>
            <person name="Szabo L.J."/>
            <person name="Martin F."/>
        </authorList>
    </citation>
    <scope>NUCLEOTIDE SEQUENCE [LARGE SCALE GENOMIC DNA]</scope>
    <source>
        <strain evidence="5">98AG31 / pathotype 3-4-7</strain>
    </source>
</reference>
<keyword evidence="1" id="KW-0479">Metal-binding</keyword>
<feature type="compositionally biased region" description="Basic residues" evidence="2">
    <location>
        <begin position="473"/>
        <end position="483"/>
    </location>
</feature>
<dbReference type="InterPro" id="IPR000571">
    <property type="entry name" value="Znf_CCCH"/>
</dbReference>
<evidence type="ECO:0000259" key="3">
    <source>
        <dbReference type="PROSITE" id="PS50103"/>
    </source>
</evidence>
<feature type="compositionally biased region" description="Basic residues" evidence="2">
    <location>
        <begin position="77"/>
        <end position="98"/>
    </location>
</feature>
<gene>
    <name evidence="4" type="ORF">MELLADRAFT_61885</name>
</gene>